<dbReference type="AlphaFoldDB" id="S3LRH3"/>
<comment type="caution">
    <text evidence="1">The sequence shown here is derived from an EMBL/GenBank/DDBJ whole genome shotgun (WGS) entry which is preliminary data.</text>
</comment>
<reference evidence="1 2" key="1">
    <citation type="submission" date="2013-04" db="EMBL/GenBank/DDBJ databases">
        <title>The Genome Sequence of Treponema vincentii F0403.</title>
        <authorList>
            <consortium name="The Broad Institute Genomics Platform"/>
            <person name="Earl A."/>
            <person name="Ward D."/>
            <person name="Feldgarden M."/>
            <person name="Gevers D."/>
            <person name="Leonetti C."/>
            <person name="Izard J."/>
            <person name="Walker B."/>
            <person name="Young S."/>
            <person name="Zeng Q."/>
            <person name="Gargeya S."/>
            <person name="Fitzgerald M."/>
            <person name="Haas B."/>
            <person name="Abouelleil A."/>
            <person name="Allen A.W."/>
            <person name="Alvarado L."/>
            <person name="Arachchi H.M."/>
            <person name="Berlin A.M."/>
            <person name="Chapman S.B."/>
            <person name="Gainer-Dewar J."/>
            <person name="Goldberg J."/>
            <person name="Griggs A."/>
            <person name="Gujja S."/>
            <person name="Hansen M."/>
            <person name="Howarth C."/>
            <person name="Imamovic A."/>
            <person name="Ireland A."/>
            <person name="Larimer J."/>
            <person name="McCowan C."/>
            <person name="Murphy C."/>
            <person name="Pearson M."/>
            <person name="Poon T.W."/>
            <person name="Priest M."/>
            <person name="Roberts A."/>
            <person name="Saif S."/>
            <person name="Shea T."/>
            <person name="Sisk P."/>
            <person name="Sykes S."/>
            <person name="Wortman J."/>
            <person name="Nusbaum C."/>
            <person name="Birren B."/>
        </authorList>
    </citation>
    <scope>NUCLEOTIDE SEQUENCE [LARGE SCALE GENOMIC DNA]</scope>
    <source>
        <strain evidence="1 2">F0403</strain>
    </source>
</reference>
<dbReference type="EMBL" id="ATFC01000008">
    <property type="protein sequence ID" value="EPF46992.1"/>
    <property type="molecule type" value="Genomic_DNA"/>
</dbReference>
<dbReference type="HOGENOM" id="CLU_3349943_0_0_12"/>
<gene>
    <name evidence="1" type="ORF">HMPREF1222_01573</name>
</gene>
<accession>S3LRH3</accession>
<organism evidence="1 2">
    <name type="scientific">Treponema vincentii F0403</name>
    <dbReference type="NCBI Taxonomy" id="1125702"/>
    <lineage>
        <taxon>Bacteria</taxon>
        <taxon>Pseudomonadati</taxon>
        <taxon>Spirochaetota</taxon>
        <taxon>Spirochaetia</taxon>
        <taxon>Spirochaetales</taxon>
        <taxon>Treponemataceae</taxon>
        <taxon>Treponema</taxon>
    </lineage>
</organism>
<dbReference type="PATRIC" id="fig|1125702.3.peg.1622"/>
<name>S3LRH3_9SPIR</name>
<dbReference type="Proteomes" id="UP000014605">
    <property type="component" value="Unassembled WGS sequence"/>
</dbReference>
<proteinExistence type="predicted"/>
<keyword evidence="2" id="KW-1185">Reference proteome</keyword>
<evidence type="ECO:0000313" key="1">
    <source>
        <dbReference type="EMBL" id="EPF46992.1"/>
    </source>
</evidence>
<protein>
    <submittedName>
        <fullName evidence="1">Uncharacterized protein</fullName>
    </submittedName>
</protein>
<sequence length="37" mass="4286">MNEANFIITQKSKITNLAFLTEHIGESCFSVWELKNK</sequence>
<evidence type="ECO:0000313" key="2">
    <source>
        <dbReference type="Proteomes" id="UP000014605"/>
    </source>
</evidence>